<gene>
    <name evidence="5" type="ORF">SPARVUS_LOCUS10865531</name>
</gene>
<feature type="region of interest" description="Disordered" evidence="3">
    <location>
        <begin position="352"/>
        <end position="409"/>
    </location>
</feature>
<organism evidence="5 6">
    <name type="scientific">Staurois parvus</name>
    <dbReference type="NCBI Taxonomy" id="386267"/>
    <lineage>
        <taxon>Eukaryota</taxon>
        <taxon>Metazoa</taxon>
        <taxon>Chordata</taxon>
        <taxon>Craniata</taxon>
        <taxon>Vertebrata</taxon>
        <taxon>Euteleostomi</taxon>
        <taxon>Amphibia</taxon>
        <taxon>Batrachia</taxon>
        <taxon>Anura</taxon>
        <taxon>Neobatrachia</taxon>
        <taxon>Ranoidea</taxon>
        <taxon>Ranidae</taxon>
        <taxon>Staurois</taxon>
    </lineage>
</organism>
<dbReference type="CDD" id="cd21397">
    <property type="entry name" value="cc_ERCC-6_N"/>
    <property type="match status" value="1"/>
</dbReference>
<feature type="coiled-coil region" evidence="2">
    <location>
        <begin position="90"/>
        <end position="126"/>
    </location>
</feature>
<sequence length="529" mass="60006">MPNELPPVKEQCQSSEPAEYPSSPALPGPSSSSAHTSSARPGDVGPHRQHGLLHIDRKQIQAVDSADQASELQGLGLAVYDQDVLERGVLQQVDEAINEASRAAQIAEAEKEKQDLLDELRSCVTSLRQIDKIIEQLAPQAAVSKEIARKLESVKRQKHNKDQQLKKIKAKQRRLAAVLGENQEEMDVEQDSLGDTEDVLTTSLGSMLMPCQDSEWEDLIRTGQMTPFGTKVIPKEDRKPRRLMLNEASDFEKYLADQAQMAAHRKRKFTPKKEKKKPVVQEDPTKVNKANKHISIPNAEKRLKKKIRKLQKKAFQTQFRTGVLRKKRYIPEGDSQGDDSEGSVCTSAIKEESFDEDDEEWVQDSPGSDYELKPLPRKAITKRLPHPVLDPEFLPSSDEEETNRGKDRRCRDDGNFKYYKHRLRQWQKQLSKEAEQRITADESEDSDVEFDEGFQIPGVLWKKLYKYQQTGVRWLWELHCQQAGGILGDEMGLGKTIQIIAFLAGLSSSRIRTRGSDYRYEGLGPSIIV</sequence>
<keyword evidence="1" id="KW-0378">Hydrolase</keyword>
<dbReference type="InterPro" id="IPR050496">
    <property type="entry name" value="SNF2_RAD54_helicase_repair"/>
</dbReference>
<dbReference type="Proteomes" id="UP001162483">
    <property type="component" value="Unassembled WGS sequence"/>
</dbReference>
<feature type="compositionally biased region" description="Acidic residues" evidence="3">
    <location>
        <begin position="353"/>
        <end position="362"/>
    </location>
</feature>
<feature type="region of interest" description="Disordered" evidence="3">
    <location>
        <begin position="1"/>
        <end position="54"/>
    </location>
</feature>
<evidence type="ECO:0000256" key="2">
    <source>
        <dbReference type="SAM" id="Coils"/>
    </source>
</evidence>
<dbReference type="InterPro" id="IPR059240">
    <property type="entry name" value="cc_ERCC-6_N"/>
</dbReference>
<proteinExistence type="predicted"/>
<feature type="domain" description="SNF2 N-terminal" evidence="4">
    <location>
        <begin position="467"/>
        <end position="514"/>
    </location>
</feature>
<feature type="compositionally biased region" description="Low complexity" evidence="3">
    <location>
        <begin position="14"/>
        <end position="39"/>
    </location>
</feature>
<dbReference type="SUPFAM" id="SSF52540">
    <property type="entry name" value="P-loop containing nucleoside triphosphate hydrolases"/>
    <property type="match status" value="1"/>
</dbReference>
<keyword evidence="6" id="KW-1185">Reference proteome</keyword>
<keyword evidence="2" id="KW-0175">Coiled coil</keyword>
<comment type="caution">
    <text evidence="5">The sequence shown here is derived from an EMBL/GenBank/DDBJ whole genome shotgun (WGS) entry which is preliminary data.</text>
</comment>
<protein>
    <recommendedName>
        <fullName evidence="4">SNF2 N-terminal domain-containing protein</fullName>
    </recommendedName>
</protein>
<dbReference type="InterPro" id="IPR027417">
    <property type="entry name" value="P-loop_NTPase"/>
</dbReference>
<evidence type="ECO:0000259" key="4">
    <source>
        <dbReference type="Pfam" id="PF00176"/>
    </source>
</evidence>
<dbReference type="InterPro" id="IPR038718">
    <property type="entry name" value="SNF2-like_sf"/>
</dbReference>
<dbReference type="Pfam" id="PF00176">
    <property type="entry name" value="SNF2-rel_dom"/>
    <property type="match status" value="1"/>
</dbReference>
<evidence type="ECO:0000313" key="5">
    <source>
        <dbReference type="EMBL" id="CAI9589294.1"/>
    </source>
</evidence>
<keyword evidence="1" id="KW-0547">Nucleotide-binding</keyword>
<dbReference type="EMBL" id="CATNWA010016043">
    <property type="protein sequence ID" value="CAI9589294.1"/>
    <property type="molecule type" value="Genomic_DNA"/>
</dbReference>
<dbReference type="InterPro" id="IPR000330">
    <property type="entry name" value="SNF2_N"/>
</dbReference>
<feature type="compositionally biased region" description="Basic residues" evidence="3">
    <location>
        <begin position="375"/>
        <end position="385"/>
    </location>
</feature>
<accession>A0ABN9EYI7</accession>
<feature type="region of interest" description="Disordered" evidence="3">
    <location>
        <begin position="262"/>
        <end position="282"/>
    </location>
</feature>
<dbReference type="PANTHER" id="PTHR45629:SF7">
    <property type="entry name" value="DNA EXCISION REPAIR PROTEIN ERCC-6-RELATED"/>
    <property type="match status" value="1"/>
</dbReference>
<feature type="non-terminal residue" evidence="5">
    <location>
        <position position="529"/>
    </location>
</feature>
<evidence type="ECO:0000313" key="6">
    <source>
        <dbReference type="Proteomes" id="UP001162483"/>
    </source>
</evidence>
<keyword evidence="1" id="KW-0347">Helicase</keyword>
<evidence type="ECO:0000256" key="1">
    <source>
        <dbReference type="ARBA" id="ARBA00022806"/>
    </source>
</evidence>
<evidence type="ECO:0000256" key="3">
    <source>
        <dbReference type="SAM" id="MobiDB-lite"/>
    </source>
</evidence>
<feature type="compositionally biased region" description="Basic residues" evidence="3">
    <location>
        <begin position="263"/>
        <end position="276"/>
    </location>
</feature>
<reference evidence="5" key="1">
    <citation type="submission" date="2023-05" db="EMBL/GenBank/DDBJ databases">
        <authorList>
            <person name="Stuckert A."/>
        </authorList>
    </citation>
    <scope>NUCLEOTIDE SEQUENCE</scope>
</reference>
<dbReference type="Gene3D" id="3.40.50.10810">
    <property type="entry name" value="Tandem AAA-ATPase domain"/>
    <property type="match status" value="1"/>
</dbReference>
<dbReference type="PANTHER" id="PTHR45629">
    <property type="entry name" value="SNF2/RAD54 FAMILY MEMBER"/>
    <property type="match status" value="1"/>
</dbReference>
<name>A0ABN9EYI7_9NEOB</name>
<keyword evidence="1" id="KW-0067">ATP-binding</keyword>